<dbReference type="AlphaFoldDB" id="A0A8X6V6C0"/>
<evidence type="ECO:0000313" key="1">
    <source>
        <dbReference type="EMBL" id="GFX96108.1"/>
    </source>
</evidence>
<organism evidence="1 2">
    <name type="scientific">Trichonephila clavipes</name>
    <name type="common">Golden silk orbweaver</name>
    <name type="synonym">Nephila clavipes</name>
    <dbReference type="NCBI Taxonomy" id="2585209"/>
    <lineage>
        <taxon>Eukaryota</taxon>
        <taxon>Metazoa</taxon>
        <taxon>Ecdysozoa</taxon>
        <taxon>Arthropoda</taxon>
        <taxon>Chelicerata</taxon>
        <taxon>Arachnida</taxon>
        <taxon>Araneae</taxon>
        <taxon>Araneomorphae</taxon>
        <taxon>Entelegynae</taxon>
        <taxon>Araneoidea</taxon>
        <taxon>Nephilidae</taxon>
        <taxon>Trichonephila</taxon>
    </lineage>
</organism>
<protein>
    <submittedName>
        <fullName evidence="1">Uncharacterized protein</fullName>
    </submittedName>
</protein>
<keyword evidence="2" id="KW-1185">Reference proteome</keyword>
<name>A0A8X6V6C0_TRICX</name>
<proteinExistence type="predicted"/>
<comment type="caution">
    <text evidence="1">The sequence shown here is derived from an EMBL/GenBank/DDBJ whole genome shotgun (WGS) entry which is preliminary data.</text>
</comment>
<dbReference type="EMBL" id="BMAU01021190">
    <property type="protein sequence ID" value="GFX96108.1"/>
    <property type="molecule type" value="Genomic_DNA"/>
</dbReference>
<evidence type="ECO:0000313" key="2">
    <source>
        <dbReference type="Proteomes" id="UP000887159"/>
    </source>
</evidence>
<sequence>MEVTRVEQRGYIKIADRQGRNSLCNFDLILKIKEPICGRWFATRKDIANAVRQNVTRFTHGAANAEADGIQRLSHRWQRVVTVAGDYIEGL</sequence>
<gene>
    <name evidence="1" type="primary">NCL1_32332</name>
    <name evidence="1" type="ORF">TNCV_2289981</name>
</gene>
<accession>A0A8X6V6C0</accession>
<dbReference type="Proteomes" id="UP000887159">
    <property type="component" value="Unassembled WGS sequence"/>
</dbReference>
<reference evidence="1" key="1">
    <citation type="submission" date="2020-08" db="EMBL/GenBank/DDBJ databases">
        <title>Multicomponent nature underlies the extraordinary mechanical properties of spider dragline silk.</title>
        <authorList>
            <person name="Kono N."/>
            <person name="Nakamura H."/>
            <person name="Mori M."/>
            <person name="Yoshida Y."/>
            <person name="Ohtoshi R."/>
            <person name="Malay A.D."/>
            <person name="Moran D.A.P."/>
            <person name="Tomita M."/>
            <person name="Numata K."/>
            <person name="Arakawa K."/>
        </authorList>
    </citation>
    <scope>NUCLEOTIDE SEQUENCE</scope>
</reference>